<dbReference type="WBParaSite" id="JU765_v2.g13076.t1">
    <property type="protein sequence ID" value="JU765_v2.g13076.t1"/>
    <property type="gene ID" value="JU765_v2.g13076"/>
</dbReference>
<protein>
    <submittedName>
        <fullName evidence="2">Uncharacterized protein</fullName>
    </submittedName>
</protein>
<evidence type="ECO:0000313" key="2">
    <source>
        <dbReference type="WBParaSite" id="JU765_v2.g13076.t1"/>
    </source>
</evidence>
<accession>A0AC34Q5C5</accession>
<evidence type="ECO:0000313" key="1">
    <source>
        <dbReference type="Proteomes" id="UP000887576"/>
    </source>
</evidence>
<proteinExistence type="predicted"/>
<sequence>MEPQWSIRGPCDNSRAGDCDPDMCEEGSCESKYTRFWDPKSKIDRTRKSCQCIEREACSIIGMNSYSGCRSYMFLNSAGQKIIREWTMSASEKLSRKQSLRINSSEILTDKIRHYQLQNGHTRFCCKTSRKRRRFVAAAMNGLHFSNSECTYTLTALVLFSHVLI</sequence>
<name>A0AC34Q5C5_9BILA</name>
<organism evidence="1 2">
    <name type="scientific">Panagrolaimus sp. JU765</name>
    <dbReference type="NCBI Taxonomy" id="591449"/>
    <lineage>
        <taxon>Eukaryota</taxon>
        <taxon>Metazoa</taxon>
        <taxon>Ecdysozoa</taxon>
        <taxon>Nematoda</taxon>
        <taxon>Chromadorea</taxon>
        <taxon>Rhabditida</taxon>
        <taxon>Tylenchina</taxon>
        <taxon>Panagrolaimomorpha</taxon>
        <taxon>Panagrolaimoidea</taxon>
        <taxon>Panagrolaimidae</taxon>
        <taxon>Panagrolaimus</taxon>
    </lineage>
</organism>
<reference evidence="2" key="1">
    <citation type="submission" date="2022-11" db="UniProtKB">
        <authorList>
            <consortium name="WormBaseParasite"/>
        </authorList>
    </citation>
    <scope>IDENTIFICATION</scope>
</reference>
<dbReference type="Proteomes" id="UP000887576">
    <property type="component" value="Unplaced"/>
</dbReference>